<name>A0A401JFQ2_9PROT</name>
<proteinExistence type="predicted"/>
<dbReference type="AlphaFoldDB" id="A0A401JFQ2"/>
<dbReference type="Proteomes" id="UP000286806">
    <property type="component" value="Unassembled WGS sequence"/>
</dbReference>
<feature type="coiled-coil region" evidence="1">
    <location>
        <begin position="105"/>
        <end position="139"/>
    </location>
</feature>
<gene>
    <name evidence="2" type="ORF">SFMTTN_2273</name>
</gene>
<evidence type="ECO:0000313" key="3">
    <source>
        <dbReference type="Proteomes" id="UP000286806"/>
    </source>
</evidence>
<keyword evidence="1" id="KW-0175">Coiled coil</keyword>
<comment type="caution">
    <text evidence="2">The sequence shown here is derived from an EMBL/GenBank/DDBJ whole genome shotgun (WGS) entry which is preliminary data.</text>
</comment>
<dbReference type="RefSeq" id="WP_124705246.1">
    <property type="nucleotide sequence ID" value="NZ_BGOW01000020.1"/>
</dbReference>
<protein>
    <submittedName>
        <fullName evidence="2">Uncharacterized protein</fullName>
    </submittedName>
</protein>
<organism evidence="2 3">
    <name type="scientific">Sulfuriferula multivorans</name>
    <dbReference type="NCBI Taxonomy" id="1559896"/>
    <lineage>
        <taxon>Bacteria</taxon>
        <taxon>Pseudomonadati</taxon>
        <taxon>Pseudomonadota</taxon>
        <taxon>Betaproteobacteria</taxon>
        <taxon>Nitrosomonadales</taxon>
        <taxon>Sulfuricellaceae</taxon>
        <taxon>Sulfuriferula</taxon>
    </lineage>
</organism>
<dbReference type="EMBL" id="BGOW01000020">
    <property type="protein sequence ID" value="GBL46459.1"/>
    <property type="molecule type" value="Genomic_DNA"/>
</dbReference>
<evidence type="ECO:0000313" key="2">
    <source>
        <dbReference type="EMBL" id="GBL46459.1"/>
    </source>
</evidence>
<reference evidence="2 3" key="1">
    <citation type="journal article" date="2019" name="Front. Microbiol.">
        <title>Genomes of Neutrophilic Sulfur-Oxidizing Chemolithoautotrophs Representing 9 Proteobacterial Species From 8 Genera.</title>
        <authorList>
            <person name="Watanabe T."/>
            <person name="Kojima H."/>
            <person name="Umezawa K."/>
            <person name="Hori C."/>
            <person name="Takasuka T.E."/>
            <person name="Kato Y."/>
            <person name="Fukui M."/>
        </authorList>
    </citation>
    <scope>NUCLEOTIDE SEQUENCE [LARGE SCALE GENOMIC DNA]</scope>
    <source>
        <strain evidence="2 3">TTN</strain>
    </source>
</reference>
<accession>A0A401JFQ2</accession>
<sequence length="250" mass="26608">MNMTPKTAGNNGQKATSKQPELSLLLAHQVDIECLGNTIINLEDLIATKQREVREAAAAVPSIEHLSRTREDLLAAVAVGQATHGEVQAFDTKSEAEKKAHQEALATAKRIANEASQAVAGLQRKLAEAQGKLHALHSRDTSLLRAVVMNQAETTCREYVKAALAVKAAYLRLTALDGLLKSKGLKPAGIISGGVPINLPVFQLPACEGQFNPNWPDSIFSDSLAYVSGATNQAADDLLEELRASGVTLI</sequence>
<keyword evidence="3" id="KW-1185">Reference proteome</keyword>
<evidence type="ECO:0000256" key="1">
    <source>
        <dbReference type="SAM" id="Coils"/>
    </source>
</evidence>